<protein>
    <recommendedName>
        <fullName evidence="3">Right handed beta helix domain-containing protein</fullName>
    </recommendedName>
</protein>
<dbReference type="PATRIC" id="fig|1481663.12.peg.867"/>
<dbReference type="EMBL" id="LBGP01000013">
    <property type="protein sequence ID" value="KQB00986.1"/>
    <property type="molecule type" value="Genomic_DNA"/>
</dbReference>
<dbReference type="InterPro" id="IPR011050">
    <property type="entry name" value="Pectin_lyase_fold/virulence"/>
</dbReference>
<comment type="caution">
    <text evidence="1">The sequence shown here is derived from an EMBL/GenBank/DDBJ whole genome shotgun (WGS) entry which is preliminary data.</text>
</comment>
<proteinExistence type="predicted"/>
<evidence type="ECO:0000313" key="1">
    <source>
        <dbReference type="EMBL" id="KQB00986.1"/>
    </source>
</evidence>
<evidence type="ECO:0008006" key="3">
    <source>
        <dbReference type="Google" id="ProtNLM"/>
    </source>
</evidence>
<dbReference type="Proteomes" id="UP000050491">
    <property type="component" value="Unassembled WGS sequence"/>
</dbReference>
<gene>
    <name evidence="1" type="ORF">XV92_10475</name>
</gene>
<evidence type="ECO:0000313" key="2">
    <source>
        <dbReference type="Proteomes" id="UP000050491"/>
    </source>
</evidence>
<reference evidence="1 2" key="1">
    <citation type="journal article" date="2015" name="Genome Biol. Evol.">
        <title>The Dynamics of Genetic Interactions between Vibrio metoecus and Vibrio cholerae, Two Close Relatives Co-Occurring in the Environment.</title>
        <authorList>
            <person name="Orata F.D."/>
            <person name="Kirchberger P.C."/>
            <person name="Meheust R."/>
            <person name="Barlow E.J."/>
            <person name="Tarr C.L."/>
            <person name="Boucher Y."/>
        </authorList>
    </citation>
    <scope>NUCLEOTIDE SEQUENCE [LARGE SCALE GENOMIC DNA]</scope>
    <source>
        <strain evidence="1 2">YB5B04</strain>
    </source>
</reference>
<dbReference type="SUPFAM" id="SSF51126">
    <property type="entry name" value="Pectin lyase-like"/>
    <property type="match status" value="1"/>
</dbReference>
<dbReference type="OrthoDB" id="2485972at2"/>
<dbReference type="AlphaFoldDB" id="A0A0Q0UBS9"/>
<accession>A0A0Q0UBS9</accession>
<sequence length="834" mass="89996">MEAVVKTIDALEKSTAELVDLYTQALFGVDSSAHVLSSNVNAKALQVAENAITTTAKAREAALSAHIATEQASLSALHADRSEAATQIAVIHVSHLKALPTYELTDGKQFSVAGFYAGSYAGGGLFVFDSERDFSEHNGAEVIALDALKAWDGEEQTVNTFLSWSGVGQGCFVQIGTQTLYASQFVTDPNDPVSVYRGLDRLNKQVTHGSIIYLDRPMVAPSSALIIDKNQVKVIGGALTRTSGATEYPFWVGRADTQVDGVTFIGLSLTGEREDSNPQWGKQGVYIRRATNTAFIGCQFKKVGDAAIRLAASLSSHTVEGALESRTDGVQLIGCVFEDCTQVTTNNTGAQSVIFSGCVLRRIGSVKFTQRNLVKGKPSLLIGCLFDDVSKIVEVQGGGNVEIVNCSGTAEMLIAAYPNASSFVTGQPIPYGNIQIRGGSFVLSCPSGNACYLETLDSPSGERVVNYGSVAILGAKLTSLNPQARLLRAHANPSVTASMHPNIRVDGCQLSNFLGDGLVSVSHSVVDEWSLEIANNQWDEVNRVLVAEFRSGRAWSIDLSNNRGKVRLGSHSIARAALGRLLKVHRNRLECSSNEGNSFAFFDMAFFAFALELTENELDVSQYWRPVCASFAQPSTSGCTLKMGGNKLYLPALGAEGTLPRPVYVSAGTGIGWQGVLQCYPSYVFGEGRKLRAETASGLSFSVIEFEYLWVGKESSRRLLKRVFAENIAGVSGAWRVVEVYSDGVVRSHGRHQNQTSNDFNLYFPFSGSTLLAEPFAPQIIPEEPCLPYFVQPISNGLVVRFMNLAGQGVSPWFRYSVEYKVSLNELANWTGGN</sequence>
<organism evidence="1 2">
    <name type="scientific">Vibrio metoecus</name>
    <dbReference type="NCBI Taxonomy" id="1481663"/>
    <lineage>
        <taxon>Bacteria</taxon>
        <taxon>Pseudomonadati</taxon>
        <taxon>Pseudomonadota</taxon>
        <taxon>Gammaproteobacteria</taxon>
        <taxon>Vibrionales</taxon>
        <taxon>Vibrionaceae</taxon>
        <taxon>Vibrio</taxon>
    </lineage>
</organism>
<name>A0A0Q0UBS9_VIBMT</name>